<evidence type="ECO:0000313" key="4">
    <source>
        <dbReference type="EMBL" id="KAK2158824.1"/>
    </source>
</evidence>
<dbReference type="Pfam" id="PF04201">
    <property type="entry name" value="TPD52"/>
    <property type="match status" value="1"/>
</dbReference>
<feature type="compositionally biased region" description="Basic and acidic residues" evidence="3">
    <location>
        <begin position="180"/>
        <end position="192"/>
    </location>
</feature>
<evidence type="ECO:0000256" key="2">
    <source>
        <dbReference type="ARBA" id="ARBA00023054"/>
    </source>
</evidence>
<dbReference type="EMBL" id="JAODUP010000163">
    <property type="protein sequence ID" value="KAK2158824.1"/>
    <property type="molecule type" value="Genomic_DNA"/>
</dbReference>
<comment type="caution">
    <text evidence="4">The sequence shown here is derived from an EMBL/GenBank/DDBJ whole genome shotgun (WGS) entry which is preliminary data.</text>
</comment>
<accession>A0AAD9JSZ5</accession>
<keyword evidence="2" id="KW-0175">Coiled coil</keyword>
<dbReference type="AlphaFoldDB" id="A0AAD9JSZ5"/>
<dbReference type="PANTHER" id="PTHR19307:SF14">
    <property type="entry name" value="TUMOR PROTEIN D52"/>
    <property type="match status" value="1"/>
</dbReference>
<gene>
    <name evidence="4" type="ORF">LSH36_163g03021</name>
</gene>
<dbReference type="GO" id="GO:0005737">
    <property type="term" value="C:cytoplasm"/>
    <property type="evidence" value="ECO:0007669"/>
    <property type="project" value="TreeGrafter"/>
</dbReference>
<feature type="compositionally biased region" description="Basic and acidic residues" evidence="3">
    <location>
        <begin position="300"/>
        <end position="312"/>
    </location>
</feature>
<organism evidence="4 5">
    <name type="scientific">Paralvinella palmiformis</name>
    <dbReference type="NCBI Taxonomy" id="53620"/>
    <lineage>
        <taxon>Eukaryota</taxon>
        <taxon>Metazoa</taxon>
        <taxon>Spiralia</taxon>
        <taxon>Lophotrochozoa</taxon>
        <taxon>Annelida</taxon>
        <taxon>Polychaeta</taxon>
        <taxon>Sedentaria</taxon>
        <taxon>Canalipalpata</taxon>
        <taxon>Terebellida</taxon>
        <taxon>Terebelliformia</taxon>
        <taxon>Alvinellidae</taxon>
        <taxon>Paralvinella</taxon>
    </lineage>
</organism>
<evidence type="ECO:0008006" key="6">
    <source>
        <dbReference type="Google" id="ProtNLM"/>
    </source>
</evidence>
<evidence type="ECO:0000313" key="5">
    <source>
        <dbReference type="Proteomes" id="UP001208570"/>
    </source>
</evidence>
<sequence>MTTISAILQNIAAENVASNSIPHQSIIPLPREKKMKKNTREKIESLVIKGTKNYPAYLKLIYTGESDFSSEDEAVTSERNLSKWQPVKSSAAAADQYDVNGDSKVIMADEETMDRYFGEIELGNDDGSTTVSPPHHTRYERHFVSRIKRNVAGMRKSKSEDNFYDSIEASSPDFGSTSDNQKKLLDPEETAKERKEMEAELAKLEEEIFTLRTVLNSRVDRANELKRKLNKSPMDGIKSDVTVRLQNLKQSEAVQRTGHVLKAFGNFASRKYEDVRKSVAMKSFGEAVSNVKLRVSGSKSEADFKQAMKEEATVAENDDSSVKKSEKDGEK</sequence>
<evidence type="ECO:0000256" key="3">
    <source>
        <dbReference type="SAM" id="MobiDB-lite"/>
    </source>
</evidence>
<dbReference type="Proteomes" id="UP001208570">
    <property type="component" value="Unassembled WGS sequence"/>
</dbReference>
<proteinExistence type="inferred from homology"/>
<evidence type="ECO:0000256" key="1">
    <source>
        <dbReference type="ARBA" id="ARBA00005702"/>
    </source>
</evidence>
<keyword evidence="5" id="KW-1185">Reference proteome</keyword>
<dbReference type="InterPro" id="IPR007327">
    <property type="entry name" value="TPD52"/>
</dbReference>
<feature type="region of interest" description="Disordered" evidence="3">
    <location>
        <begin position="166"/>
        <end position="192"/>
    </location>
</feature>
<name>A0AAD9JSZ5_9ANNE</name>
<feature type="compositionally biased region" description="Basic and acidic residues" evidence="3">
    <location>
        <begin position="320"/>
        <end position="331"/>
    </location>
</feature>
<feature type="region of interest" description="Disordered" evidence="3">
    <location>
        <begin position="299"/>
        <end position="331"/>
    </location>
</feature>
<reference evidence="4" key="1">
    <citation type="journal article" date="2023" name="Mol. Biol. Evol.">
        <title>Third-Generation Sequencing Reveals the Adaptive Role of the Epigenome in Three Deep-Sea Polychaetes.</title>
        <authorList>
            <person name="Perez M."/>
            <person name="Aroh O."/>
            <person name="Sun Y."/>
            <person name="Lan Y."/>
            <person name="Juniper S.K."/>
            <person name="Young C.R."/>
            <person name="Angers B."/>
            <person name="Qian P.Y."/>
        </authorList>
    </citation>
    <scope>NUCLEOTIDE SEQUENCE</scope>
    <source>
        <strain evidence="4">P08H-3</strain>
    </source>
</reference>
<comment type="similarity">
    <text evidence="1">Belongs to the TPD52 family.</text>
</comment>
<dbReference type="PANTHER" id="PTHR19307">
    <property type="entry name" value="TUMOR PROTEIN D52"/>
    <property type="match status" value="1"/>
</dbReference>
<protein>
    <recommendedName>
        <fullName evidence="6">Tumor protein D52</fullName>
    </recommendedName>
</protein>